<dbReference type="InterPro" id="IPR037401">
    <property type="entry name" value="SnoaL-like"/>
</dbReference>
<comment type="caution">
    <text evidence="2">The sequence shown here is derived from an EMBL/GenBank/DDBJ whole genome shotgun (WGS) entry which is preliminary data.</text>
</comment>
<dbReference type="Gene3D" id="3.10.450.50">
    <property type="match status" value="1"/>
</dbReference>
<dbReference type="SUPFAM" id="SSF54427">
    <property type="entry name" value="NTF2-like"/>
    <property type="match status" value="1"/>
</dbReference>
<dbReference type="InterPro" id="IPR032710">
    <property type="entry name" value="NTF2-like_dom_sf"/>
</dbReference>
<feature type="domain" description="SnoaL-like" evidence="1">
    <location>
        <begin position="17"/>
        <end position="119"/>
    </location>
</feature>
<dbReference type="Pfam" id="PF12680">
    <property type="entry name" value="SnoaL_2"/>
    <property type="match status" value="1"/>
</dbReference>
<evidence type="ECO:0000259" key="1">
    <source>
        <dbReference type="Pfam" id="PF12680"/>
    </source>
</evidence>
<protein>
    <submittedName>
        <fullName evidence="2">Nuclear transport factor 2 family protein</fullName>
    </submittedName>
</protein>
<organism evidence="2">
    <name type="scientific">Sheuella amnicola</name>
    <dbReference type="NCBI Taxonomy" id="2707330"/>
    <lineage>
        <taxon>Bacteria</taxon>
        <taxon>Pseudomonadati</taxon>
        <taxon>Pseudomonadota</taxon>
        <taxon>Betaproteobacteria</taxon>
        <taxon>Burkholderiales</taxon>
        <taxon>Alcaligenaceae</taxon>
        <taxon>Sheuella</taxon>
    </lineage>
</organism>
<dbReference type="AlphaFoldDB" id="A0A6B2QXA5"/>
<proteinExistence type="predicted"/>
<dbReference type="EMBL" id="JAAGRN010000001">
    <property type="protein sequence ID" value="NDY81769.1"/>
    <property type="molecule type" value="Genomic_DNA"/>
</dbReference>
<reference evidence="2" key="1">
    <citation type="submission" date="2020-02" db="EMBL/GenBank/DDBJ databases">
        <authorList>
            <person name="Chen W.-M."/>
        </authorList>
    </citation>
    <scope>NUCLEOTIDE SEQUENCE</scope>
    <source>
        <strain evidence="2">NBD-18</strain>
    </source>
</reference>
<sequence>MNLTHQAIEHAVQNLIEFFELLDPDNLKNLANIYSQEAKFKDPFNDVLGVKGIESIFTHMFETLDSPRFIVTERIVQDRQCFLVWEFRFRFKRFDTESMQTIHGGSHLKFNADGKVTLHRDYWDAAEELYEKLPMVRVLMRWLKRRASS</sequence>
<gene>
    <name evidence="2" type="ORF">G3I67_00855</name>
</gene>
<accession>A0A6B2QXA5</accession>
<name>A0A6B2QXA5_9BURK</name>
<dbReference type="RefSeq" id="WP_163651101.1">
    <property type="nucleotide sequence ID" value="NZ_JAAGRN010000001.1"/>
</dbReference>
<evidence type="ECO:0000313" key="2">
    <source>
        <dbReference type="EMBL" id="NDY81769.1"/>
    </source>
</evidence>